<name>A0ABQ5DWV5_9ASTR</name>
<evidence type="ECO:0008006" key="4">
    <source>
        <dbReference type="Google" id="ProtNLM"/>
    </source>
</evidence>
<sequence>MVPNIWSPVKVNYDRYALWGISPWRQQRKSFYAYARGDDVADFAIALRMFTRSLINITKPDTTRPGLRKRHPYTPYKDPQGFIYVDDIGRNRIFSKKKVEQLGKEKSLFHDQRHQQVAEGKKDDDEFGEIYRFDTSAGNPVKEILIKLNLPNHRSILTNSKMPLEQFQVNTKFLNTLPAEWSKFVTNVKLVKYLHTTNVDQIHAHLEQHERHANEVRLMHERNSNPLALERQISYAAGTTRTFTPGESGSNSGKQRIATYYNDKGEGHMSKQCTKPRRKQDDSWFKDKVLLVQAQASGQILHEEELAFLADPRILEAQATQTVITHNVAYQAEDLDAYNSDCDELNTAKVALMVMPSSELSNVVNHSETEIISDSNIITYSHANDTLTAELERYKEQVKVLNEGQNVDLKSKNNISDSCTQFVEIDHLKQTLSDHLKEKESLMQMVTLLKNDFKKEESRNIDREIALEKRIKQLDNIKAQQLEPKLYVGDIIEKTNPIVIPDSEDTFLLAEESHSKMLLRQKDPIMLEKKVNTTPVDYAALNQLYKDFETRFVPQTELSAEQAFWSQNSVNSLEPILSSRPTIVEVPKELPTVSMVNTSFKKLKHHLASFDMVVKERTTPTTITEGLNIQKLVLGMK</sequence>
<evidence type="ECO:0000313" key="2">
    <source>
        <dbReference type="EMBL" id="GJT43448.1"/>
    </source>
</evidence>
<protein>
    <recommendedName>
        <fullName evidence="4">Integrase, catalytic region, zinc finger, CCHC-type, peptidase aspartic, catalytic</fullName>
    </recommendedName>
</protein>
<keyword evidence="1" id="KW-0175">Coiled coil</keyword>
<reference evidence="2" key="1">
    <citation type="journal article" date="2022" name="Int. J. Mol. Sci.">
        <title>Draft Genome of Tanacetum Coccineum: Genomic Comparison of Closely Related Tanacetum-Family Plants.</title>
        <authorList>
            <person name="Yamashiro T."/>
            <person name="Shiraishi A."/>
            <person name="Nakayama K."/>
            <person name="Satake H."/>
        </authorList>
    </citation>
    <scope>NUCLEOTIDE SEQUENCE</scope>
</reference>
<organism evidence="2 3">
    <name type="scientific">Tanacetum coccineum</name>
    <dbReference type="NCBI Taxonomy" id="301880"/>
    <lineage>
        <taxon>Eukaryota</taxon>
        <taxon>Viridiplantae</taxon>
        <taxon>Streptophyta</taxon>
        <taxon>Embryophyta</taxon>
        <taxon>Tracheophyta</taxon>
        <taxon>Spermatophyta</taxon>
        <taxon>Magnoliopsida</taxon>
        <taxon>eudicotyledons</taxon>
        <taxon>Gunneridae</taxon>
        <taxon>Pentapetalae</taxon>
        <taxon>asterids</taxon>
        <taxon>campanulids</taxon>
        <taxon>Asterales</taxon>
        <taxon>Asteraceae</taxon>
        <taxon>Asteroideae</taxon>
        <taxon>Anthemideae</taxon>
        <taxon>Anthemidinae</taxon>
        <taxon>Tanacetum</taxon>
    </lineage>
</organism>
<evidence type="ECO:0000313" key="3">
    <source>
        <dbReference type="Proteomes" id="UP001151760"/>
    </source>
</evidence>
<reference evidence="2" key="2">
    <citation type="submission" date="2022-01" db="EMBL/GenBank/DDBJ databases">
        <authorList>
            <person name="Yamashiro T."/>
            <person name="Shiraishi A."/>
            <person name="Satake H."/>
            <person name="Nakayama K."/>
        </authorList>
    </citation>
    <scope>NUCLEOTIDE SEQUENCE</scope>
</reference>
<dbReference type="Proteomes" id="UP001151760">
    <property type="component" value="Unassembled WGS sequence"/>
</dbReference>
<comment type="caution">
    <text evidence="2">The sequence shown here is derived from an EMBL/GenBank/DDBJ whole genome shotgun (WGS) entry which is preliminary data.</text>
</comment>
<gene>
    <name evidence="2" type="ORF">Tco_0952163</name>
</gene>
<accession>A0ABQ5DWV5</accession>
<feature type="coiled-coil region" evidence="1">
    <location>
        <begin position="377"/>
        <end position="445"/>
    </location>
</feature>
<keyword evidence="3" id="KW-1185">Reference proteome</keyword>
<dbReference type="EMBL" id="BQNB010015730">
    <property type="protein sequence ID" value="GJT43448.1"/>
    <property type="molecule type" value="Genomic_DNA"/>
</dbReference>
<evidence type="ECO:0000256" key="1">
    <source>
        <dbReference type="SAM" id="Coils"/>
    </source>
</evidence>
<proteinExistence type="predicted"/>